<comment type="caution">
    <text evidence="1">The sequence shown here is derived from an EMBL/GenBank/DDBJ whole genome shotgun (WGS) entry which is preliminary data.</text>
</comment>
<accession>A0AAD6SRZ5</accession>
<reference evidence="1" key="1">
    <citation type="submission" date="2023-03" db="EMBL/GenBank/DDBJ databases">
        <title>Massive genome expansion in bonnet fungi (Mycena s.s.) driven by repeated elements and novel gene families across ecological guilds.</title>
        <authorList>
            <consortium name="Lawrence Berkeley National Laboratory"/>
            <person name="Harder C.B."/>
            <person name="Miyauchi S."/>
            <person name="Viragh M."/>
            <person name="Kuo A."/>
            <person name="Thoen E."/>
            <person name="Andreopoulos B."/>
            <person name="Lu D."/>
            <person name="Skrede I."/>
            <person name="Drula E."/>
            <person name="Henrissat B."/>
            <person name="Morin E."/>
            <person name="Kohler A."/>
            <person name="Barry K."/>
            <person name="LaButti K."/>
            <person name="Morin E."/>
            <person name="Salamov A."/>
            <person name="Lipzen A."/>
            <person name="Mereny Z."/>
            <person name="Hegedus B."/>
            <person name="Baldrian P."/>
            <person name="Stursova M."/>
            <person name="Weitz H."/>
            <person name="Taylor A."/>
            <person name="Grigoriev I.V."/>
            <person name="Nagy L.G."/>
            <person name="Martin F."/>
            <person name="Kauserud H."/>
        </authorList>
    </citation>
    <scope>NUCLEOTIDE SEQUENCE</scope>
    <source>
        <strain evidence="1">CBHHK200</strain>
    </source>
</reference>
<protein>
    <submittedName>
        <fullName evidence="1">Uncharacterized protein</fullName>
    </submittedName>
</protein>
<dbReference type="EMBL" id="JARJCM010000076">
    <property type="protein sequence ID" value="KAJ7032066.1"/>
    <property type="molecule type" value="Genomic_DNA"/>
</dbReference>
<evidence type="ECO:0000313" key="2">
    <source>
        <dbReference type="Proteomes" id="UP001218188"/>
    </source>
</evidence>
<name>A0AAD6SRZ5_9AGAR</name>
<proteinExistence type="predicted"/>
<evidence type="ECO:0000313" key="1">
    <source>
        <dbReference type="EMBL" id="KAJ7032066.1"/>
    </source>
</evidence>
<organism evidence="1 2">
    <name type="scientific">Mycena alexandri</name>
    <dbReference type="NCBI Taxonomy" id="1745969"/>
    <lineage>
        <taxon>Eukaryota</taxon>
        <taxon>Fungi</taxon>
        <taxon>Dikarya</taxon>
        <taxon>Basidiomycota</taxon>
        <taxon>Agaricomycotina</taxon>
        <taxon>Agaricomycetes</taxon>
        <taxon>Agaricomycetidae</taxon>
        <taxon>Agaricales</taxon>
        <taxon>Marasmiineae</taxon>
        <taxon>Mycenaceae</taxon>
        <taxon>Mycena</taxon>
    </lineage>
</organism>
<sequence length="326" mass="36499">MRTSWCLKIRFRTPKTAWYRISPGRSSRSDVSMRAVRLKIVTEICVGPTTQQHSAHSKRREKSLKVSCAKLLVDKHCPALCRPSSAVQKNKSESQGPIDVSSAGKVRHKIGIYSALHFDVGGPGRQYFHLSSALWGVYGEVQDAKTAFSRIVTSGCLYLALNASRIAAGGGLKLMQTATAGQQEVGGTKYPDINLRNLEWWRYPLPSRAVHRTDGFRSVLWFSARPSACCSYGDQPKSQPKTPARVFMRPNTAPSVRWWFSYLQPKSVVDVDGILLDFAVYSEQREGGIPPHPAVTILGLFKKAFQDWWYSESTPSLRSMVSRWFA</sequence>
<dbReference type="Proteomes" id="UP001218188">
    <property type="component" value="Unassembled WGS sequence"/>
</dbReference>
<gene>
    <name evidence="1" type="ORF">C8F04DRAFT_1359590</name>
</gene>
<keyword evidence="2" id="KW-1185">Reference proteome</keyword>
<dbReference type="AlphaFoldDB" id="A0AAD6SRZ5"/>